<feature type="transmembrane region" description="Helical" evidence="1">
    <location>
        <begin position="12"/>
        <end position="32"/>
    </location>
</feature>
<keyword evidence="1" id="KW-0812">Transmembrane</keyword>
<keyword evidence="3" id="KW-1185">Reference proteome</keyword>
<reference evidence="2 3" key="1">
    <citation type="submission" date="2016-11" db="EMBL/GenBank/DDBJ databases">
        <authorList>
            <person name="Jaros S."/>
            <person name="Januszkiewicz K."/>
            <person name="Wedrychowicz H."/>
        </authorList>
    </citation>
    <scope>NUCLEOTIDE SEQUENCE [LARGE SCALE GENOMIC DNA]</scope>
    <source>
        <strain evidence="2 3">DSM 21758</strain>
    </source>
</reference>
<dbReference type="EMBL" id="FQZB01000005">
    <property type="protein sequence ID" value="SHI84866.1"/>
    <property type="molecule type" value="Genomic_DNA"/>
</dbReference>
<evidence type="ECO:0000256" key="1">
    <source>
        <dbReference type="SAM" id="Phobius"/>
    </source>
</evidence>
<evidence type="ECO:0000313" key="2">
    <source>
        <dbReference type="EMBL" id="SHI84866.1"/>
    </source>
</evidence>
<gene>
    <name evidence="2" type="ORF">SAMN02745163_00854</name>
</gene>
<dbReference type="AlphaFoldDB" id="A0A1M6EHB4"/>
<keyword evidence="1" id="KW-0472">Membrane</keyword>
<keyword evidence="1" id="KW-1133">Transmembrane helix</keyword>
<protein>
    <submittedName>
        <fullName evidence="2">Uncharacterized protein</fullName>
    </submittedName>
</protein>
<sequence>MNMNKNVIKGFIFTIIIASIIIIAIFLFTFNYKTRPDTIRENIWDKGKEISEKYLDSIKNMEDIKLVKLDGIEVINLPSKNVYKFIKNNEEYEKWIYEDLYNIKKNDGVTFNEDEKMVLEEISKVYEALRSCDESIKEYDTLKYKERLINEESGSKDMLNSRKENILESINKLKVKTSKLENIYGFKYGSEIDKLIKIINQKL</sequence>
<dbReference type="STRING" id="1121302.SAMN02745163_00854"/>
<dbReference type="RefSeq" id="WP_072985439.1">
    <property type="nucleotide sequence ID" value="NZ_FQZB01000005.1"/>
</dbReference>
<dbReference type="Proteomes" id="UP000184310">
    <property type="component" value="Unassembled WGS sequence"/>
</dbReference>
<proteinExistence type="predicted"/>
<name>A0A1M6EHB4_9CLOT</name>
<organism evidence="2 3">
    <name type="scientific">Clostridium cavendishii DSM 21758</name>
    <dbReference type="NCBI Taxonomy" id="1121302"/>
    <lineage>
        <taxon>Bacteria</taxon>
        <taxon>Bacillati</taxon>
        <taxon>Bacillota</taxon>
        <taxon>Clostridia</taxon>
        <taxon>Eubacteriales</taxon>
        <taxon>Clostridiaceae</taxon>
        <taxon>Clostridium</taxon>
    </lineage>
</organism>
<evidence type="ECO:0000313" key="3">
    <source>
        <dbReference type="Proteomes" id="UP000184310"/>
    </source>
</evidence>
<accession>A0A1M6EHB4</accession>